<dbReference type="CDD" id="cd00534">
    <property type="entry name" value="DHNA_DHNTPE"/>
    <property type="match status" value="1"/>
</dbReference>
<comment type="catalytic activity">
    <reaction evidence="1">
        <text>7,8-dihydroneopterin = 6-hydroxymethyl-7,8-dihydropterin + glycolaldehyde</text>
        <dbReference type="Rhea" id="RHEA:10540"/>
        <dbReference type="ChEBI" id="CHEBI:17001"/>
        <dbReference type="ChEBI" id="CHEBI:17071"/>
        <dbReference type="ChEBI" id="CHEBI:44841"/>
        <dbReference type="EC" id="4.1.2.25"/>
    </reaction>
</comment>
<dbReference type="EC" id="4.1.2.25" evidence="4"/>
<dbReference type="EMBL" id="QGHD01000014">
    <property type="protein sequence ID" value="PWK98212.1"/>
    <property type="molecule type" value="Genomic_DNA"/>
</dbReference>
<evidence type="ECO:0000256" key="1">
    <source>
        <dbReference type="ARBA" id="ARBA00001353"/>
    </source>
</evidence>
<sequence>MATGKITVRDMGFETILGALSFEREKPQPIRLHFSLWLDFAPIAASDDLNATVDYAALSEALKRYIQESKFILIETLVSKSAEFLLAQSEKIQAAWVKVEKPEALPGSAVSEAEIKITRNEKN</sequence>
<dbReference type="SUPFAM" id="SSF55620">
    <property type="entry name" value="Tetrahydrobiopterin biosynthesis enzymes-like"/>
    <property type="match status" value="1"/>
</dbReference>
<evidence type="ECO:0000256" key="3">
    <source>
        <dbReference type="ARBA" id="ARBA00005708"/>
    </source>
</evidence>
<evidence type="ECO:0000256" key="7">
    <source>
        <dbReference type="ARBA" id="ARBA00032903"/>
    </source>
</evidence>
<evidence type="ECO:0000313" key="10">
    <source>
        <dbReference type="Proteomes" id="UP000245523"/>
    </source>
</evidence>
<keyword evidence="6" id="KW-0456">Lyase</keyword>
<evidence type="ECO:0000313" key="9">
    <source>
        <dbReference type="EMBL" id="PWK98212.1"/>
    </source>
</evidence>
<dbReference type="InterPro" id="IPR006156">
    <property type="entry name" value="Dihydroneopterin_aldolase"/>
</dbReference>
<dbReference type="Pfam" id="PF02152">
    <property type="entry name" value="FolB"/>
    <property type="match status" value="1"/>
</dbReference>
<keyword evidence="5" id="KW-0289">Folate biosynthesis</keyword>
<organism evidence="9 10">
    <name type="scientific">Hallerella porci</name>
    <dbReference type="NCBI Taxonomy" id="1945871"/>
    <lineage>
        <taxon>Bacteria</taxon>
        <taxon>Pseudomonadati</taxon>
        <taxon>Fibrobacterota</taxon>
        <taxon>Fibrobacteria</taxon>
        <taxon>Fibrobacterales</taxon>
        <taxon>Fibrobacteraceae</taxon>
        <taxon>Hallerella</taxon>
    </lineage>
</organism>
<dbReference type="NCBIfam" id="TIGR00526">
    <property type="entry name" value="folB_dom"/>
    <property type="match status" value="1"/>
</dbReference>
<dbReference type="InterPro" id="IPR043133">
    <property type="entry name" value="GTP-CH-I_C/QueF"/>
</dbReference>
<evidence type="ECO:0000259" key="8">
    <source>
        <dbReference type="SMART" id="SM00905"/>
    </source>
</evidence>
<dbReference type="Proteomes" id="UP000245523">
    <property type="component" value="Unassembled WGS sequence"/>
</dbReference>
<evidence type="ECO:0000256" key="2">
    <source>
        <dbReference type="ARBA" id="ARBA00005013"/>
    </source>
</evidence>
<reference evidence="9 10" key="1">
    <citation type="submission" date="2018-05" db="EMBL/GenBank/DDBJ databases">
        <title>Animal gut microbial communities from fecal samples from Wisconsin, USA.</title>
        <authorList>
            <person name="Neumann A."/>
        </authorList>
    </citation>
    <scope>NUCLEOTIDE SEQUENCE [LARGE SCALE GENOMIC DNA]</scope>
    <source>
        <strain evidence="9 10">UWS4</strain>
    </source>
</reference>
<comment type="caution">
    <text evidence="9">The sequence shown here is derived from an EMBL/GenBank/DDBJ whole genome shotgun (WGS) entry which is preliminary data.</text>
</comment>
<protein>
    <recommendedName>
        <fullName evidence="4">dihydroneopterin aldolase</fullName>
        <ecNumber evidence="4">4.1.2.25</ecNumber>
    </recommendedName>
    <alternativeName>
        <fullName evidence="7">7,8-dihydroneopterin aldolase</fullName>
    </alternativeName>
</protein>
<dbReference type="SMART" id="SM00905">
    <property type="entry name" value="FolB"/>
    <property type="match status" value="1"/>
</dbReference>
<dbReference type="PANTHER" id="PTHR42844:SF1">
    <property type="entry name" value="DIHYDRONEOPTERIN ALDOLASE 1-RELATED"/>
    <property type="match status" value="1"/>
</dbReference>
<comment type="similarity">
    <text evidence="3">Belongs to the DHNA family.</text>
</comment>
<comment type="pathway">
    <text evidence="2">Cofactor biosynthesis; tetrahydrofolate biosynthesis; 2-amino-4-hydroxy-6-hydroxymethyl-7,8-dihydropteridine diphosphate from 7,8-dihydroneopterin triphosphate: step 3/4.</text>
</comment>
<dbReference type="RefSeq" id="WP_106198677.1">
    <property type="nucleotide sequence ID" value="NZ_JAXEIU010000032.1"/>
</dbReference>
<proteinExistence type="inferred from homology"/>
<evidence type="ECO:0000256" key="4">
    <source>
        <dbReference type="ARBA" id="ARBA00013043"/>
    </source>
</evidence>
<name>A0ABX5LLK8_9BACT</name>
<evidence type="ECO:0000256" key="5">
    <source>
        <dbReference type="ARBA" id="ARBA00022909"/>
    </source>
</evidence>
<gene>
    <name evidence="9" type="ORF">B0H50_11419</name>
</gene>
<evidence type="ECO:0000256" key="6">
    <source>
        <dbReference type="ARBA" id="ARBA00023239"/>
    </source>
</evidence>
<keyword evidence="10" id="KW-1185">Reference proteome</keyword>
<dbReference type="Gene3D" id="3.30.1130.10">
    <property type="match status" value="1"/>
</dbReference>
<dbReference type="InterPro" id="IPR006157">
    <property type="entry name" value="FolB_dom"/>
</dbReference>
<feature type="domain" description="Dihydroneopterin aldolase/epimerase" evidence="8">
    <location>
        <begin position="6"/>
        <end position="119"/>
    </location>
</feature>
<dbReference type="PANTHER" id="PTHR42844">
    <property type="entry name" value="DIHYDRONEOPTERIN ALDOLASE 1-RELATED"/>
    <property type="match status" value="1"/>
</dbReference>
<accession>A0ABX5LLK8</accession>